<dbReference type="EC" id="3.1.3.71" evidence="3"/>
<dbReference type="SUPFAM" id="SSF142823">
    <property type="entry name" value="ComB-like"/>
    <property type="match status" value="1"/>
</dbReference>
<organism evidence="7 8">
    <name type="scientific">Halococcus hamelinensis 100A6</name>
    <dbReference type="NCBI Taxonomy" id="1132509"/>
    <lineage>
        <taxon>Archaea</taxon>
        <taxon>Methanobacteriati</taxon>
        <taxon>Methanobacteriota</taxon>
        <taxon>Stenosarchaea group</taxon>
        <taxon>Halobacteria</taxon>
        <taxon>Halobacteriales</taxon>
        <taxon>Halococcaceae</taxon>
        <taxon>Halococcus</taxon>
    </lineage>
</organism>
<keyword evidence="8" id="KW-1185">Reference proteome</keyword>
<dbReference type="eggNOG" id="arCOG04871">
    <property type="taxonomic scope" value="Archaea"/>
</dbReference>
<evidence type="ECO:0000256" key="5">
    <source>
        <dbReference type="ARBA" id="ARBA00022842"/>
    </source>
</evidence>
<dbReference type="PATRIC" id="fig|1132509.6.peg.2931"/>
<dbReference type="Proteomes" id="UP000011566">
    <property type="component" value="Unassembled WGS sequence"/>
</dbReference>
<dbReference type="GO" id="GO:0000287">
    <property type="term" value="F:magnesium ion binding"/>
    <property type="evidence" value="ECO:0007669"/>
    <property type="project" value="InterPro"/>
</dbReference>
<evidence type="ECO:0000256" key="4">
    <source>
        <dbReference type="ARBA" id="ARBA00022801"/>
    </source>
</evidence>
<accession>M0LVJ4</accession>
<dbReference type="PANTHER" id="PTHR37311">
    <property type="entry name" value="2-PHOSPHOSULFOLACTATE PHOSPHATASE-RELATED"/>
    <property type="match status" value="1"/>
</dbReference>
<dbReference type="AlphaFoldDB" id="M0LVJ4"/>
<comment type="similarity">
    <text evidence="2">Belongs to the ComB family.</text>
</comment>
<dbReference type="PANTHER" id="PTHR37311:SF1">
    <property type="entry name" value="2-PHOSPHOSULFOLACTATE PHOSPHATASE-RELATED"/>
    <property type="match status" value="1"/>
</dbReference>
<sequence>MEVTVRSPPEADEIVTNDDAVVVVDALRASATVIALLEAGAESVRPVVSVDDTDIPDDVLTAGEHHGERLPGFDFGNSPRTVRRHADRVAGNRVVIQTTNGTNCVRRFDHAADVLMGSVVNARALADTIGRTIPDSRRVIVVPAWRRGDYAPEDRYAAETLVRAIERALGRNLSPYSNRFKKTDAVTVFRESATGEFLTDKGAEQDVRFCARRNEFDAVPFLREEGFVDRTRSREE</sequence>
<comment type="cofactor">
    <cofactor evidence="1">
        <name>Mg(2+)</name>
        <dbReference type="ChEBI" id="CHEBI:18420"/>
    </cofactor>
</comment>
<evidence type="ECO:0000256" key="6">
    <source>
        <dbReference type="ARBA" id="ARBA00033711"/>
    </source>
</evidence>
<proteinExistence type="inferred from homology"/>
<evidence type="ECO:0000256" key="3">
    <source>
        <dbReference type="ARBA" id="ARBA00012953"/>
    </source>
</evidence>
<dbReference type="EMBL" id="AOMB01000034">
    <property type="protein sequence ID" value="EMA37587.1"/>
    <property type="molecule type" value="Genomic_DNA"/>
</dbReference>
<dbReference type="OrthoDB" id="146693at2157"/>
<dbReference type="GO" id="GO:0050545">
    <property type="term" value="F:sulfopyruvate decarboxylase activity"/>
    <property type="evidence" value="ECO:0007669"/>
    <property type="project" value="TreeGrafter"/>
</dbReference>
<dbReference type="InterPro" id="IPR005238">
    <property type="entry name" value="ComB-like"/>
</dbReference>
<evidence type="ECO:0000256" key="2">
    <source>
        <dbReference type="ARBA" id="ARBA00009997"/>
    </source>
</evidence>
<name>M0LVJ4_9EURY</name>
<keyword evidence="5" id="KW-0460">Magnesium</keyword>
<dbReference type="Pfam" id="PF04029">
    <property type="entry name" value="2-ph_phosp"/>
    <property type="match status" value="1"/>
</dbReference>
<dbReference type="Gene3D" id="3.90.1560.10">
    <property type="entry name" value="ComB-like"/>
    <property type="match status" value="1"/>
</dbReference>
<protein>
    <recommendedName>
        <fullName evidence="3">2-phosphosulfolactate phosphatase</fullName>
        <ecNumber evidence="3">3.1.3.71</ecNumber>
    </recommendedName>
</protein>
<reference evidence="7 8" key="1">
    <citation type="journal article" date="2014" name="PLoS Genet.">
        <title>Phylogenetically driven sequencing of extremely halophilic archaea reveals strategies for static and dynamic osmo-response.</title>
        <authorList>
            <person name="Becker E.A."/>
            <person name="Seitzer P.M."/>
            <person name="Tritt A."/>
            <person name="Larsen D."/>
            <person name="Krusor M."/>
            <person name="Yao A.I."/>
            <person name="Wu D."/>
            <person name="Madern D."/>
            <person name="Eisen J.A."/>
            <person name="Darling A.E."/>
            <person name="Facciotti M.T."/>
        </authorList>
    </citation>
    <scope>NUCLEOTIDE SEQUENCE [LARGE SCALE GENOMIC DNA]</scope>
    <source>
        <strain evidence="7 8">100A6</strain>
    </source>
</reference>
<dbReference type="RefSeq" id="WP_007694433.1">
    <property type="nucleotide sequence ID" value="NZ_AJRK01000371.1"/>
</dbReference>
<comment type="catalytic activity">
    <reaction evidence="6">
        <text>(2R)-O-phospho-3-sulfolactate + H2O = (2R)-3-sulfolactate + phosphate</text>
        <dbReference type="Rhea" id="RHEA:23416"/>
        <dbReference type="ChEBI" id="CHEBI:15377"/>
        <dbReference type="ChEBI" id="CHEBI:15597"/>
        <dbReference type="ChEBI" id="CHEBI:43474"/>
        <dbReference type="ChEBI" id="CHEBI:58738"/>
        <dbReference type="EC" id="3.1.3.71"/>
    </reaction>
</comment>
<evidence type="ECO:0000313" key="7">
    <source>
        <dbReference type="EMBL" id="EMA37587.1"/>
    </source>
</evidence>
<evidence type="ECO:0000313" key="8">
    <source>
        <dbReference type="Proteomes" id="UP000011566"/>
    </source>
</evidence>
<comment type="caution">
    <text evidence="7">The sequence shown here is derived from an EMBL/GenBank/DDBJ whole genome shotgun (WGS) entry which is preliminary data.</text>
</comment>
<dbReference type="GO" id="GO:0050532">
    <property type="term" value="F:2-phosphosulfolactate phosphatase activity"/>
    <property type="evidence" value="ECO:0007669"/>
    <property type="project" value="UniProtKB-EC"/>
</dbReference>
<evidence type="ECO:0000256" key="1">
    <source>
        <dbReference type="ARBA" id="ARBA00001946"/>
    </source>
</evidence>
<gene>
    <name evidence="7" type="ORF">C447_12737</name>
</gene>
<dbReference type="InterPro" id="IPR036702">
    <property type="entry name" value="ComB-like_sf"/>
</dbReference>
<keyword evidence="4" id="KW-0378">Hydrolase</keyword>